<name>A0ABQ6HK63_9MICO</name>
<dbReference type="InterPro" id="IPR036366">
    <property type="entry name" value="PGBDSf"/>
</dbReference>
<evidence type="ECO:0000256" key="5">
    <source>
        <dbReference type="ARBA" id="ARBA00023316"/>
    </source>
</evidence>
<keyword evidence="4 6" id="KW-0573">Peptidoglycan synthesis</keyword>
<evidence type="ECO:0000256" key="6">
    <source>
        <dbReference type="PROSITE-ProRule" id="PRU01373"/>
    </source>
</evidence>
<feature type="chain" id="PRO_5045165841" evidence="7">
    <location>
        <begin position="24"/>
        <end position="249"/>
    </location>
</feature>
<dbReference type="SUPFAM" id="SSF47090">
    <property type="entry name" value="PGBD-like"/>
    <property type="match status" value="1"/>
</dbReference>
<evidence type="ECO:0000256" key="4">
    <source>
        <dbReference type="ARBA" id="ARBA00022984"/>
    </source>
</evidence>
<dbReference type="Proteomes" id="UP001157109">
    <property type="component" value="Unassembled WGS sequence"/>
</dbReference>
<feature type="domain" description="L,D-TPase catalytic" evidence="8">
    <location>
        <begin position="128"/>
        <end position="249"/>
    </location>
</feature>
<dbReference type="InterPro" id="IPR036365">
    <property type="entry name" value="PGBD-like_sf"/>
</dbReference>
<dbReference type="InterPro" id="IPR050979">
    <property type="entry name" value="LD-transpeptidase"/>
</dbReference>
<evidence type="ECO:0000256" key="1">
    <source>
        <dbReference type="ARBA" id="ARBA00004752"/>
    </source>
</evidence>
<feature type="signal peptide" evidence="7">
    <location>
        <begin position="1"/>
        <end position="23"/>
    </location>
</feature>
<dbReference type="PROSITE" id="PS51318">
    <property type="entry name" value="TAT"/>
    <property type="match status" value="1"/>
</dbReference>
<dbReference type="InterPro" id="IPR038063">
    <property type="entry name" value="Transpep_catalytic_dom"/>
</dbReference>
<dbReference type="PROSITE" id="PS52029">
    <property type="entry name" value="LD_TPASE"/>
    <property type="match status" value="1"/>
</dbReference>
<proteinExistence type="predicted"/>
<accession>A0ABQ6HK63</accession>
<dbReference type="Gene3D" id="2.40.440.10">
    <property type="entry name" value="L,D-transpeptidase catalytic domain-like"/>
    <property type="match status" value="1"/>
</dbReference>
<feature type="active site" description="Nucleophile" evidence="6">
    <location>
        <position position="223"/>
    </location>
</feature>
<protein>
    <submittedName>
        <fullName evidence="9">Peptidoglycan-binding protein</fullName>
    </submittedName>
</protein>
<dbReference type="CDD" id="cd16913">
    <property type="entry name" value="YkuD_like"/>
    <property type="match status" value="1"/>
</dbReference>
<dbReference type="Gene3D" id="1.10.101.10">
    <property type="entry name" value="PGBD-like superfamily/PGBD"/>
    <property type="match status" value="1"/>
</dbReference>
<gene>
    <name evidence="9" type="ORF">GCM10025862_04740</name>
</gene>
<keyword evidence="10" id="KW-1185">Reference proteome</keyword>
<keyword evidence="2" id="KW-0808">Transferase</keyword>
<dbReference type="EMBL" id="BSUJ01000001">
    <property type="protein sequence ID" value="GMA18453.1"/>
    <property type="molecule type" value="Genomic_DNA"/>
</dbReference>
<keyword evidence="3 6" id="KW-0133">Cell shape</keyword>
<reference evidence="10" key="1">
    <citation type="journal article" date="2019" name="Int. J. Syst. Evol. Microbiol.">
        <title>The Global Catalogue of Microorganisms (GCM) 10K type strain sequencing project: providing services to taxonomists for standard genome sequencing and annotation.</title>
        <authorList>
            <consortium name="The Broad Institute Genomics Platform"/>
            <consortium name="The Broad Institute Genome Sequencing Center for Infectious Disease"/>
            <person name="Wu L."/>
            <person name="Ma J."/>
        </authorList>
    </citation>
    <scope>NUCLEOTIDE SEQUENCE [LARGE SCALE GENOMIC DNA]</scope>
    <source>
        <strain evidence="10">NBRC 105830</strain>
    </source>
</reference>
<dbReference type="InterPro" id="IPR005490">
    <property type="entry name" value="LD_TPept_cat_dom"/>
</dbReference>
<organism evidence="9 10">
    <name type="scientific">Arsenicicoccus piscis</name>
    <dbReference type="NCBI Taxonomy" id="673954"/>
    <lineage>
        <taxon>Bacteria</taxon>
        <taxon>Bacillati</taxon>
        <taxon>Actinomycetota</taxon>
        <taxon>Actinomycetes</taxon>
        <taxon>Micrococcales</taxon>
        <taxon>Intrasporangiaceae</taxon>
        <taxon>Arsenicicoccus</taxon>
    </lineage>
</organism>
<dbReference type="Pfam" id="PF03734">
    <property type="entry name" value="YkuD"/>
    <property type="match status" value="1"/>
</dbReference>
<comment type="caution">
    <text evidence="9">The sequence shown here is derived from an EMBL/GenBank/DDBJ whole genome shotgun (WGS) entry which is preliminary data.</text>
</comment>
<evidence type="ECO:0000313" key="9">
    <source>
        <dbReference type="EMBL" id="GMA18453.1"/>
    </source>
</evidence>
<evidence type="ECO:0000259" key="8">
    <source>
        <dbReference type="PROSITE" id="PS52029"/>
    </source>
</evidence>
<sequence>MLVMTRRDLFRAGSVAAAGAALAGGAVAGASGAGAAGLAPSAAASAAAVSSGLRVGSRGPKVVALQNRLNALGYYAGRADGVYAGQTRQAVLAVQKVAGLSRVGSVGTGTASALNRGVRPKARSTSGHVIEIDKARQVLLVVDGGRVTRIYNCSSGNGHYYYDRGKRVRAVTPSGTFRFYWQVANGWQHGRLGDMYRPMYFNGGVAVHGSRFDVGAWPSSHGCVRVYNGTMDELRRGRAIYLGGTVRVY</sequence>
<evidence type="ECO:0000256" key="2">
    <source>
        <dbReference type="ARBA" id="ARBA00022679"/>
    </source>
</evidence>
<keyword evidence="7" id="KW-0732">Signal</keyword>
<keyword evidence="5 6" id="KW-0961">Cell wall biogenesis/degradation</keyword>
<dbReference type="SUPFAM" id="SSF141523">
    <property type="entry name" value="L,D-transpeptidase catalytic domain-like"/>
    <property type="match status" value="1"/>
</dbReference>
<evidence type="ECO:0000256" key="7">
    <source>
        <dbReference type="SAM" id="SignalP"/>
    </source>
</evidence>
<evidence type="ECO:0000313" key="10">
    <source>
        <dbReference type="Proteomes" id="UP001157109"/>
    </source>
</evidence>
<dbReference type="InterPro" id="IPR002477">
    <property type="entry name" value="Peptidoglycan-bd-like"/>
</dbReference>
<dbReference type="PANTHER" id="PTHR30582:SF2">
    <property type="entry name" value="L,D-TRANSPEPTIDASE YCIB-RELATED"/>
    <property type="match status" value="1"/>
</dbReference>
<dbReference type="InterPro" id="IPR006311">
    <property type="entry name" value="TAT_signal"/>
</dbReference>
<feature type="active site" description="Proton donor/acceptor" evidence="6">
    <location>
        <position position="208"/>
    </location>
</feature>
<dbReference type="PANTHER" id="PTHR30582">
    <property type="entry name" value="L,D-TRANSPEPTIDASE"/>
    <property type="match status" value="1"/>
</dbReference>
<dbReference type="Pfam" id="PF01471">
    <property type="entry name" value="PG_binding_1"/>
    <property type="match status" value="1"/>
</dbReference>
<comment type="pathway">
    <text evidence="1 6">Cell wall biogenesis; peptidoglycan biosynthesis.</text>
</comment>
<evidence type="ECO:0000256" key="3">
    <source>
        <dbReference type="ARBA" id="ARBA00022960"/>
    </source>
</evidence>